<protein>
    <recommendedName>
        <fullName evidence="2">Reverse transcriptase domain-containing protein</fullName>
    </recommendedName>
</protein>
<sequence>MIEESIMKHKSRDKWIKLGDANTKYFSAVMKERNHRKQIKELMGSDGNKINKQEGIQEEILRFYKGLMDTATVNLTTVNREVMKKGPTLNKEQRMILNTEVTRQEVYEGLKGIGDDKAPGIDGYNAVFLKRAWHIIGDEVTKAVQEDSRMQKILGGIVCDAQAGFVPGRRIGDNIILAHELVKGYTRKHITPRCMIKIDLQKAYDSVEWSYLE</sequence>
<reference evidence="1" key="1">
    <citation type="submission" date="2025-08" db="UniProtKB">
        <authorList>
            <consortium name="RefSeq"/>
        </authorList>
    </citation>
    <scope>IDENTIFICATION</scope>
</reference>
<dbReference type="STRING" id="4097.A0A1S4B6W4"/>
<dbReference type="KEGG" id="nta:107805067"/>
<name>A0A1S4B6W4_TOBAC</name>
<proteinExistence type="predicted"/>
<gene>
    <name evidence="1" type="primary">LOC107805067</name>
</gene>
<organism evidence="1">
    <name type="scientific">Nicotiana tabacum</name>
    <name type="common">Common tobacco</name>
    <dbReference type="NCBI Taxonomy" id="4097"/>
    <lineage>
        <taxon>Eukaryota</taxon>
        <taxon>Viridiplantae</taxon>
        <taxon>Streptophyta</taxon>
        <taxon>Embryophyta</taxon>
        <taxon>Tracheophyta</taxon>
        <taxon>Spermatophyta</taxon>
        <taxon>Magnoliopsida</taxon>
        <taxon>eudicotyledons</taxon>
        <taxon>Gunneridae</taxon>
        <taxon>Pentapetalae</taxon>
        <taxon>asterids</taxon>
        <taxon>lamiids</taxon>
        <taxon>Solanales</taxon>
        <taxon>Solanaceae</taxon>
        <taxon>Nicotianoideae</taxon>
        <taxon>Nicotianeae</taxon>
        <taxon>Nicotiana</taxon>
    </lineage>
</organism>
<dbReference type="OrthoDB" id="1271494at2759"/>
<dbReference type="RefSeq" id="XP_016484533.1">
    <property type="nucleotide sequence ID" value="XM_016629047.1"/>
</dbReference>
<accession>A0A1S4B6W4</accession>
<dbReference type="PaxDb" id="4097-A0A1S4B6W4"/>
<dbReference type="PANTHER" id="PTHR31635:SF196">
    <property type="entry name" value="REVERSE TRANSCRIPTASE DOMAIN-CONTAINING PROTEIN-RELATED"/>
    <property type="match status" value="1"/>
</dbReference>
<dbReference type="PANTHER" id="PTHR31635">
    <property type="entry name" value="REVERSE TRANSCRIPTASE DOMAIN-CONTAINING PROTEIN-RELATED"/>
    <property type="match status" value="1"/>
</dbReference>
<dbReference type="AlphaFoldDB" id="A0A1S4B6W4"/>
<evidence type="ECO:0000313" key="1">
    <source>
        <dbReference type="RefSeq" id="XP_016484533.1"/>
    </source>
</evidence>
<dbReference type="OMA" id="HEQKEDA"/>
<evidence type="ECO:0008006" key="2">
    <source>
        <dbReference type="Google" id="ProtNLM"/>
    </source>
</evidence>